<dbReference type="AlphaFoldDB" id="A0A916ISN6"/>
<feature type="signal peptide" evidence="2">
    <location>
        <begin position="1"/>
        <end position="23"/>
    </location>
</feature>
<protein>
    <recommendedName>
        <fullName evidence="5">Tripartite tricarboxylate transporter substrate binding protein</fullName>
    </recommendedName>
</protein>
<dbReference type="RefSeq" id="WP_230426865.1">
    <property type="nucleotide sequence ID" value="NZ_CAJPUY010000008.1"/>
</dbReference>
<evidence type="ECO:0008006" key="5">
    <source>
        <dbReference type="Google" id="ProtNLM"/>
    </source>
</evidence>
<evidence type="ECO:0000313" key="4">
    <source>
        <dbReference type="Proteomes" id="UP000672934"/>
    </source>
</evidence>
<sequence length="339" mass="35612">MERMFCRLTRVATLGMATAMAVAVLPAAAQTAQTAPTYPSRPVTIVVPFSAGGDADQSARNLSVTASAMLGQPVVVMNRPGANGAIGSQVAKDAAPDGYTLLLARVGSQVLLPAIQDSGLQYKWNDFTFIGLLELNPVVCVVHPESKYKTIADLAADLQAHPGKLNYSASGPATVLNLAPQLLLQSLNLKPADAVSVNYKGGSEAALAVVSKEVDFSCPNLSSVSGQLSGGKLRALVTTTPERLKQLPDVPTVREAGFPKLEAVIGWSALYGPPKLSPDIVRKWAGILKVASGDARWISANATYGGIPRILTPEETARYVSESFATYQSLARSVGIKVQ</sequence>
<keyword evidence="2" id="KW-0732">Signal</keyword>
<accession>A0A916ISN6</accession>
<gene>
    <name evidence="3" type="ORF">LMG31506_02661</name>
</gene>
<dbReference type="PANTHER" id="PTHR42928">
    <property type="entry name" value="TRICARBOXYLATE-BINDING PROTEIN"/>
    <property type="match status" value="1"/>
</dbReference>
<evidence type="ECO:0000313" key="3">
    <source>
        <dbReference type="EMBL" id="CAG2142351.1"/>
    </source>
</evidence>
<organism evidence="3 4">
    <name type="scientific">Cupriavidus yeoncheonensis</name>
    <dbReference type="NCBI Taxonomy" id="1462994"/>
    <lineage>
        <taxon>Bacteria</taxon>
        <taxon>Pseudomonadati</taxon>
        <taxon>Pseudomonadota</taxon>
        <taxon>Betaproteobacteria</taxon>
        <taxon>Burkholderiales</taxon>
        <taxon>Burkholderiaceae</taxon>
        <taxon>Cupriavidus</taxon>
    </lineage>
</organism>
<dbReference type="SUPFAM" id="SSF53850">
    <property type="entry name" value="Periplasmic binding protein-like II"/>
    <property type="match status" value="1"/>
</dbReference>
<reference evidence="3" key="1">
    <citation type="submission" date="2021-03" db="EMBL/GenBank/DDBJ databases">
        <authorList>
            <person name="Peeters C."/>
        </authorList>
    </citation>
    <scope>NUCLEOTIDE SEQUENCE</scope>
    <source>
        <strain evidence="3">LMG 31506</strain>
    </source>
</reference>
<dbReference type="Gene3D" id="3.40.190.10">
    <property type="entry name" value="Periplasmic binding protein-like II"/>
    <property type="match status" value="1"/>
</dbReference>
<dbReference type="InterPro" id="IPR042100">
    <property type="entry name" value="Bug_dom1"/>
</dbReference>
<dbReference type="InterPro" id="IPR005064">
    <property type="entry name" value="BUG"/>
</dbReference>
<dbReference type="Pfam" id="PF03401">
    <property type="entry name" value="TctC"/>
    <property type="match status" value="1"/>
</dbReference>
<feature type="chain" id="PRO_5037248740" description="Tripartite tricarboxylate transporter substrate binding protein" evidence="2">
    <location>
        <begin position="24"/>
        <end position="339"/>
    </location>
</feature>
<dbReference type="PIRSF" id="PIRSF017082">
    <property type="entry name" value="YflP"/>
    <property type="match status" value="1"/>
</dbReference>
<proteinExistence type="inferred from homology"/>
<evidence type="ECO:0000256" key="2">
    <source>
        <dbReference type="SAM" id="SignalP"/>
    </source>
</evidence>
<dbReference type="EMBL" id="CAJPUY010000008">
    <property type="protein sequence ID" value="CAG2142351.1"/>
    <property type="molecule type" value="Genomic_DNA"/>
</dbReference>
<dbReference type="CDD" id="cd07012">
    <property type="entry name" value="PBP2_Bug_TTT"/>
    <property type="match status" value="1"/>
</dbReference>
<comment type="similarity">
    <text evidence="1">Belongs to the UPF0065 (bug) family.</text>
</comment>
<dbReference type="Gene3D" id="3.40.190.150">
    <property type="entry name" value="Bordetella uptake gene, domain 1"/>
    <property type="match status" value="1"/>
</dbReference>
<dbReference type="PANTHER" id="PTHR42928:SF5">
    <property type="entry name" value="BLR1237 PROTEIN"/>
    <property type="match status" value="1"/>
</dbReference>
<dbReference type="Proteomes" id="UP000672934">
    <property type="component" value="Unassembled WGS sequence"/>
</dbReference>
<name>A0A916ISN6_9BURK</name>
<keyword evidence="4" id="KW-1185">Reference proteome</keyword>
<evidence type="ECO:0000256" key="1">
    <source>
        <dbReference type="ARBA" id="ARBA00006987"/>
    </source>
</evidence>
<comment type="caution">
    <text evidence="3">The sequence shown here is derived from an EMBL/GenBank/DDBJ whole genome shotgun (WGS) entry which is preliminary data.</text>
</comment>